<sequence length="78" mass="8455">MIWNKRVAGITSSSIPGRPTAKQCSLHFVLTCRGWGSPSTGSNPGSCRIGNLAVHVYIASRDFFYATFLLLSFFGTPT</sequence>
<dbReference type="KEGG" id="ztr:MYCGRDRAFT_105300"/>
<dbReference type="GeneID" id="13397779"/>
<dbReference type="InParanoid" id="F9XGL4"/>
<dbReference type="HOGENOM" id="CLU_2628792_0_0_1"/>
<evidence type="ECO:0000313" key="2">
    <source>
        <dbReference type="Proteomes" id="UP000008062"/>
    </source>
</evidence>
<keyword evidence="2" id="KW-1185">Reference proteome</keyword>
<reference evidence="1 2" key="1">
    <citation type="journal article" date="2011" name="PLoS Genet.">
        <title>Finished genome of the fungal wheat pathogen Mycosphaerella graminicola reveals dispensome structure, chromosome plasticity, and stealth pathogenesis.</title>
        <authorList>
            <person name="Goodwin S.B."/>
            <person name="Ben M'barek S."/>
            <person name="Dhillon B."/>
            <person name="Wittenberg A.H.J."/>
            <person name="Crane C.F."/>
            <person name="Hane J.K."/>
            <person name="Foster A.J."/>
            <person name="Van der Lee T.A.J."/>
            <person name="Grimwood J."/>
            <person name="Aerts A."/>
            <person name="Antoniw J."/>
            <person name="Bailey A."/>
            <person name="Bluhm B."/>
            <person name="Bowler J."/>
            <person name="Bristow J."/>
            <person name="van der Burgt A."/>
            <person name="Canto-Canche B."/>
            <person name="Churchill A.C.L."/>
            <person name="Conde-Ferraez L."/>
            <person name="Cools H.J."/>
            <person name="Coutinho P.M."/>
            <person name="Csukai M."/>
            <person name="Dehal P."/>
            <person name="De Wit P."/>
            <person name="Donzelli B."/>
            <person name="van de Geest H.C."/>
            <person name="van Ham R.C.H.J."/>
            <person name="Hammond-Kosack K.E."/>
            <person name="Henrissat B."/>
            <person name="Kilian A."/>
            <person name="Kobayashi A.K."/>
            <person name="Koopmann E."/>
            <person name="Kourmpetis Y."/>
            <person name="Kuzniar A."/>
            <person name="Lindquist E."/>
            <person name="Lombard V."/>
            <person name="Maliepaard C."/>
            <person name="Martins N."/>
            <person name="Mehrabi R."/>
            <person name="Nap J.P.H."/>
            <person name="Ponomarenko A."/>
            <person name="Rudd J.J."/>
            <person name="Salamov A."/>
            <person name="Schmutz J."/>
            <person name="Schouten H.J."/>
            <person name="Shapiro H."/>
            <person name="Stergiopoulos I."/>
            <person name="Torriani S.F.F."/>
            <person name="Tu H."/>
            <person name="de Vries R.P."/>
            <person name="Waalwijk C."/>
            <person name="Ware S.B."/>
            <person name="Wiebenga A."/>
            <person name="Zwiers L.-H."/>
            <person name="Oliver R.P."/>
            <person name="Grigoriev I.V."/>
            <person name="Kema G.H.J."/>
        </authorList>
    </citation>
    <scope>NUCLEOTIDE SEQUENCE [LARGE SCALE GENOMIC DNA]</scope>
    <source>
        <strain evidence="2">CBS 115943 / IPO323</strain>
    </source>
</reference>
<dbReference type="Proteomes" id="UP000008062">
    <property type="component" value="Chromosome 7"/>
</dbReference>
<evidence type="ECO:0000313" key="1">
    <source>
        <dbReference type="EMBL" id="EGP86015.1"/>
    </source>
</evidence>
<proteinExistence type="predicted"/>
<feature type="non-terminal residue" evidence="1">
    <location>
        <position position="78"/>
    </location>
</feature>
<dbReference type="EMBL" id="CM001202">
    <property type="protein sequence ID" value="EGP86015.1"/>
    <property type="molecule type" value="Genomic_DNA"/>
</dbReference>
<organism evidence="1 2">
    <name type="scientific">Zymoseptoria tritici (strain CBS 115943 / IPO323)</name>
    <name type="common">Speckled leaf blotch fungus</name>
    <name type="synonym">Septoria tritici</name>
    <dbReference type="NCBI Taxonomy" id="336722"/>
    <lineage>
        <taxon>Eukaryota</taxon>
        <taxon>Fungi</taxon>
        <taxon>Dikarya</taxon>
        <taxon>Ascomycota</taxon>
        <taxon>Pezizomycotina</taxon>
        <taxon>Dothideomycetes</taxon>
        <taxon>Dothideomycetidae</taxon>
        <taxon>Mycosphaerellales</taxon>
        <taxon>Mycosphaerellaceae</taxon>
        <taxon>Zymoseptoria</taxon>
    </lineage>
</organism>
<dbReference type="RefSeq" id="XP_003851039.1">
    <property type="nucleotide sequence ID" value="XM_003850991.1"/>
</dbReference>
<name>F9XGL4_ZYMTI</name>
<dbReference type="AlphaFoldDB" id="F9XGL4"/>
<gene>
    <name evidence="1" type="ORF">MYCGRDRAFT_105300</name>
</gene>
<accession>F9XGL4</accession>
<protein>
    <submittedName>
        <fullName evidence="1">Uncharacterized protein</fullName>
    </submittedName>
</protein>